<accession>A0AAW1LB36</accession>
<dbReference type="Proteomes" id="UP001458880">
    <property type="component" value="Unassembled WGS sequence"/>
</dbReference>
<name>A0AAW1LB36_POPJA</name>
<dbReference type="AlphaFoldDB" id="A0AAW1LB36"/>
<reference evidence="2 3" key="1">
    <citation type="journal article" date="2024" name="BMC Genomics">
        <title>De novo assembly and annotation of Popillia japonica's genome with initial clues to its potential as an invasive pest.</title>
        <authorList>
            <person name="Cucini C."/>
            <person name="Boschi S."/>
            <person name="Funari R."/>
            <person name="Cardaioli E."/>
            <person name="Iannotti N."/>
            <person name="Marturano G."/>
            <person name="Paoli F."/>
            <person name="Bruttini M."/>
            <person name="Carapelli A."/>
            <person name="Frati F."/>
            <person name="Nardi F."/>
        </authorList>
    </citation>
    <scope>NUCLEOTIDE SEQUENCE [LARGE SCALE GENOMIC DNA]</scope>
    <source>
        <strain evidence="2">DMR45628</strain>
    </source>
</reference>
<protein>
    <submittedName>
        <fullName evidence="2">Transposase IS4</fullName>
    </submittedName>
</protein>
<evidence type="ECO:0000259" key="1">
    <source>
        <dbReference type="Pfam" id="PF13843"/>
    </source>
</evidence>
<dbReference type="Pfam" id="PF13843">
    <property type="entry name" value="DDE_Tnp_1_7"/>
    <property type="match status" value="1"/>
</dbReference>
<evidence type="ECO:0000313" key="3">
    <source>
        <dbReference type="Proteomes" id="UP001458880"/>
    </source>
</evidence>
<dbReference type="PANTHER" id="PTHR46599">
    <property type="entry name" value="PIGGYBAC TRANSPOSABLE ELEMENT-DERIVED PROTEIN 4"/>
    <property type="match status" value="1"/>
</dbReference>
<dbReference type="PANTHER" id="PTHR46599:SF3">
    <property type="entry name" value="PIGGYBAC TRANSPOSABLE ELEMENT-DERIVED PROTEIN 4"/>
    <property type="match status" value="1"/>
</dbReference>
<dbReference type="EMBL" id="JASPKY010000129">
    <property type="protein sequence ID" value="KAK9731676.1"/>
    <property type="molecule type" value="Genomic_DNA"/>
</dbReference>
<keyword evidence="3" id="KW-1185">Reference proteome</keyword>
<organism evidence="2 3">
    <name type="scientific">Popillia japonica</name>
    <name type="common">Japanese beetle</name>
    <dbReference type="NCBI Taxonomy" id="7064"/>
    <lineage>
        <taxon>Eukaryota</taxon>
        <taxon>Metazoa</taxon>
        <taxon>Ecdysozoa</taxon>
        <taxon>Arthropoda</taxon>
        <taxon>Hexapoda</taxon>
        <taxon>Insecta</taxon>
        <taxon>Pterygota</taxon>
        <taxon>Neoptera</taxon>
        <taxon>Endopterygota</taxon>
        <taxon>Coleoptera</taxon>
        <taxon>Polyphaga</taxon>
        <taxon>Scarabaeiformia</taxon>
        <taxon>Scarabaeidae</taxon>
        <taxon>Rutelinae</taxon>
        <taxon>Popillia</taxon>
    </lineage>
</organism>
<evidence type="ECO:0000313" key="2">
    <source>
        <dbReference type="EMBL" id="KAK9731676.1"/>
    </source>
</evidence>
<comment type="caution">
    <text evidence="2">The sequence shown here is derived from an EMBL/GenBank/DDBJ whole genome shotgun (WGS) entry which is preliminary data.</text>
</comment>
<sequence length="170" mass="19615">MLNNYYISDNENCPTGDRLYKISPLVQMLNRKFQYIFNPKEKVCIDETMVPFRGRLSFLQYVPGKRHKYGVKLFKLCVDGGYTYSIKIYGGGGSVKTSDKPLATRVVMELMERLLNTGRTVYTDNFYTSVGLAHELNNFQTHLVGTLRQNRKLNPKVLKRGEMKIQKSNT</sequence>
<gene>
    <name evidence="2" type="ORF">QE152_g13450</name>
</gene>
<feature type="domain" description="PiggyBac transposable element-derived protein" evidence="1">
    <location>
        <begin position="7"/>
        <end position="161"/>
    </location>
</feature>
<dbReference type="InterPro" id="IPR029526">
    <property type="entry name" value="PGBD"/>
</dbReference>
<proteinExistence type="predicted"/>